<dbReference type="EMBL" id="SNRW01036995">
    <property type="protein sequence ID" value="KAA6354052.1"/>
    <property type="molecule type" value="Genomic_DNA"/>
</dbReference>
<dbReference type="Proteomes" id="UP000324800">
    <property type="component" value="Unassembled WGS sequence"/>
</dbReference>
<dbReference type="PANTHER" id="PTHR13371">
    <property type="entry name" value="GLYCINE-, GLUTAMATE-, THIENYLCYCLOHEXYLPIPERIDINE-BINDING PROTEIN"/>
    <property type="match status" value="1"/>
</dbReference>
<dbReference type="AlphaFoldDB" id="A0A5J4T7W4"/>
<dbReference type="Pfam" id="PF21039">
    <property type="entry name" value="CEP104_ZnF"/>
    <property type="match status" value="1"/>
</dbReference>
<organism evidence="2 3">
    <name type="scientific">Streblomastix strix</name>
    <dbReference type="NCBI Taxonomy" id="222440"/>
    <lineage>
        <taxon>Eukaryota</taxon>
        <taxon>Metamonada</taxon>
        <taxon>Preaxostyla</taxon>
        <taxon>Oxymonadida</taxon>
        <taxon>Streblomastigidae</taxon>
        <taxon>Streblomastix</taxon>
    </lineage>
</organism>
<feature type="non-terminal residue" evidence="2">
    <location>
        <position position="1"/>
    </location>
</feature>
<feature type="domain" description="Centrosomal protein CEP104 Zn finger" evidence="1">
    <location>
        <begin position="1"/>
        <end position="64"/>
    </location>
</feature>
<dbReference type="PANTHER" id="PTHR13371:SF0">
    <property type="entry name" value="CENTROSOMAL PROTEIN OF 104 KDA"/>
    <property type="match status" value="1"/>
</dbReference>
<sequence length="95" mass="11024">TCPMLISCPHCKLVVRIDELVEHRLNQCSKKALFTKCDKCGDAVLWTELNQHHKQKYCRPNKTQLLEDDYENDVGLNTWPMNLVVQTMNAQLEHG</sequence>
<dbReference type="InterPro" id="IPR048738">
    <property type="entry name" value="CEP104_Znf"/>
</dbReference>
<accession>A0A5J4T7W4</accession>
<dbReference type="OrthoDB" id="66599at2759"/>
<comment type="caution">
    <text evidence="2">The sequence shown here is derived from an EMBL/GenBank/DDBJ whole genome shotgun (WGS) entry which is preliminary data.</text>
</comment>
<evidence type="ECO:0000313" key="2">
    <source>
        <dbReference type="EMBL" id="KAA6354052.1"/>
    </source>
</evidence>
<reference evidence="2 3" key="1">
    <citation type="submission" date="2019-03" db="EMBL/GenBank/DDBJ databases">
        <title>Single cell metagenomics reveals metabolic interactions within the superorganism composed of flagellate Streblomastix strix and complex community of Bacteroidetes bacteria on its surface.</title>
        <authorList>
            <person name="Treitli S.C."/>
            <person name="Kolisko M."/>
            <person name="Husnik F."/>
            <person name="Keeling P."/>
            <person name="Hampl V."/>
        </authorList>
    </citation>
    <scope>NUCLEOTIDE SEQUENCE [LARGE SCALE GENOMIC DNA]</scope>
    <source>
        <strain evidence="2">ST1C</strain>
    </source>
</reference>
<evidence type="ECO:0000313" key="3">
    <source>
        <dbReference type="Proteomes" id="UP000324800"/>
    </source>
</evidence>
<protein>
    <recommendedName>
        <fullName evidence="1">Centrosomal protein CEP104 Zn finger domain-containing protein</fullName>
    </recommendedName>
</protein>
<name>A0A5J4T7W4_9EUKA</name>
<gene>
    <name evidence="2" type="ORF">EZS28_050421</name>
</gene>
<dbReference type="GO" id="GO:0005929">
    <property type="term" value="C:cilium"/>
    <property type="evidence" value="ECO:0007669"/>
    <property type="project" value="TreeGrafter"/>
</dbReference>
<proteinExistence type="predicted"/>
<dbReference type="InterPro" id="IPR052607">
    <property type="entry name" value="CEP104-like"/>
</dbReference>
<evidence type="ECO:0000259" key="1">
    <source>
        <dbReference type="Pfam" id="PF21039"/>
    </source>
</evidence>